<evidence type="ECO:0000256" key="8">
    <source>
        <dbReference type="ARBA" id="ARBA00023143"/>
    </source>
</evidence>
<dbReference type="GO" id="GO:0005886">
    <property type="term" value="C:plasma membrane"/>
    <property type="evidence" value="ECO:0007669"/>
    <property type="project" value="UniProtKB-SubCell"/>
</dbReference>
<dbReference type="NCBIfam" id="TIGR01400">
    <property type="entry name" value="fliR"/>
    <property type="match status" value="1"/>
</dbReference>
<evidence type="ECO:0000256" key="3">
    <source>
        <dbReference type="ARBA" id="ARBA00021717"/>
    </source>
</evidence>
<feature type="transmembrane region" description="Helical" evidence="10">
    <location>
        <begin position="12"/>
        <end position="32"/>
    </location>
</feature>
<comment type="subcellular location">
    <subcellularLocation>
        <location evidence="10">Cell membrane</location>
        <topology evidence="10">Multi-pass membrane protein</topology>
    </subcellularLocation>
    <subcellularLocation>
        <location evidence="10">Bacterial flagellum basal body</location>
    </subcellularLocation>
</comment>
<evidence type="ECO:0000313" key="12">
    <source>
        <dbReference type="Proteomes" id="UP000092504"/>
    </source>
</evidence>
<evidence type="ECO:0000256" key="6">
    <source>
        <dbReference type="ARBA" id="ARBA00022989"/>
    </source>
</evidence>
<evidence type="ECO:0000256" key="5">
    <source>
        <dbReference type="ARBA" id="ARBA00022692"/>
    </source>
</evidence>
<keyword evidence="5 10" id="KW-0812">Transmembrane</keyword>
<dbReference type="Pfam" id="PF01311">
    <property type="entry name" value="Bac_export_1"/>
    <property type="match status" value="1"/>
</dbReference>
<evidence type="ECO:0000256" key="1">
    <source>
        <dbReference type="ARBA" id="ARBA00002578"/>
    </source>
</evidence>
<gene>
    <name evidence="11" type="primary">fliR</name>
    <name evidence="11" type="ORF">A8U91_04464</name>
</gene>
<evidence type="ECO:0000313" key="11">
    <source>
        <dbReference type="EMBL" id="OBX35391.1"/>
    </source>
</evidence>
<evidence type="ECO:0000256" key="7">
    <source>
        <dbReference type="ARBA" id="ARBA00023136"/>
    </source>
</evidence>
<evidence type="ECO:0000256" key="4">
    <source>
        <dbReference type="ARBA" id="ARBA00022475"/>
    </source>
</evidence>
<dbReference type="GO" id="GO:0044780">
    <property type="term" value="P:bacterial-type flagellum assembly"/>
    <property type="evidence" value="ECO:0007669"/>
    <property type="project" value="UniProtKB-UniRule"/>
</dbReference>
<dbReference type="PANTHER" id="PTHR30065">
    <property type="entry name" value="FLAGELLAR BIOSYNTHETIC PROTEIN FLIR"/>
    <property type="match status" value="1"/>
</dbReference>
<feature type="transmembrane region" description="Helical" evidence="10">
    <location>
        <begin position="130"/>
        <end position="152"/>
    </location>
</feature>
<evidence type="ECO:0000256" key="2">
    <source>
        <dbReference type="ARBA" id="ARBA00009772"/>
    </source>
</evidence>
<feature type="transmembrane region" description="Helical" evidence="10">
    <location>
        <begin position="173"/>
        <end position="202"/>
    </location>
</feature>
<name>A0A1B8NZE8_HALEL</name>
<dbReference type="InterPro" id="IPR002010">
    <property type="entry name" value="T3SS_IM_R"/>
</dbReference>
<keyword evidence="11" id="KW-0966">Cell projection</keyword>
<keyword evidence="8 10" id="KW-0975">Bacterial flagellum</keyword>
<sequence>MVEVTFAQLHTWLVAFLWPFARITGLMLSSPLWGHSSVPRQAKIALAGALTVVIAPMLPPMPDVAIVSWQGLGILTEQLLIGAAMGLVMRVTLAVVQATGEFIGLQMGLAFATFFDPSSGTNMMVLSRLLYMITLLMFLALDVHLVVLEVLANSFRSLPIGMGRFDPAAFMMLVRYGATIFTSGMLLALPLVASLLIINLSLGILNRAAPQLTVFNIGFPTSLTVGIILLMVLMTDLDRFLERLFGQGIDALRGLLDVLATMPPAT</sequence>
<dbReference type="PATRIC" id="fig|2746.7.peg.4599"/>
<comment type="caution">
    <text evidence="11">The sequence shown here is derived from an EMBL/GenBank/DDBJ whole genome shotgun (WGS) entry which is preliminary data.</text>
</comment>
<dbReference type="PRINTS" id="PR00953">
    <property type="entry name" value="TYPE3IMRPROT"/>
</dbReference>
<dbReference type="GO" id="GO:0006605">
    <property type="term" value="P:protein targeting"/>
    <property type="evidence" value="ECO:0007669"/>
    <property type="project" value="UniProtKB-UniRule"/>
</dbReference>
<protein>
    <recommendedName>
        <fullName evidence="3 9">Flagellar biosynthetic protein FliR</fullName>
    </recommendedName>
</protein>
<feature type="transmembrane region" description="Helical" evidence="10">
    <location>
        <begin position="95"/>
        <end position="115"/>
    </location>
</feature>
<keyword evidence="4 10" id="KW-1003">Cell membrane</keyword>
<keyword evidence="11" id="KW-0282">Flagellum</keyword>
<dbReference type="EMBL" id="MAJD01000002">
    <property type="protein sequence ID" value="OBX35391.1"/>
    <property type="molecule type" value="Genomic_DNA"/>
</dbReference>
<dbReference type="PANTHER" id="PTHR30065:SF8">
    <property type="entry name" value="FLAGELLAR BIOSYNTHETIC PROTEIN FLIR"/>
    <property type="match status" value="1"/>
</dbReference>
<feature type="transmembrane region" description="Helical" evidence="10">
    <location>
        <begin position="214"/>
        <end position="234"/>
    </location>
</feature>
<keyword evidence="6 10" id="KW-1133">Transmembrane helix</keyword>
<proteinExistence type="inferred from homology"/>
<comment type="similarity">
    <text evidence="2 10">Belongs to the FliR/MopE/SpaR family.</text>
</comment>
<keyword evidence="7 10" id="KW-0472">Membrane</keyword>
<evidence type="ECO:0000256" key="10">
    <source>
        <dbReference type="RuleBase" id="RU362071"/>
    </source>
</evidence>
<organism evidence="11 12">
    <name type="scientific">Halomonas elongata</name>
    <dbReference type="NCBI Taxonomy" id="2746"/>
    <lineage>
        <taxon>Bacteria</taxon>
        <taxon>Pseudomonadati</taxon>
        <taxon>Pseudomonadota</taxon>
        <taxon>Gammaproteobacteria</taxon>
        <taxon>Oceanospirillales</taxon>
        <taxon>Halomonadaceae</taxon>
        <taxon>Halomonas</taxon>
    </lineage>
</organism>
<keyword evidence="11" id="KW-0969">Cilium</keyword>
<reference evidence="11 12" key="1">
    <citation type="submission" date="2016-06" db="EMBL/GenBank/DDBJ databases">
        <title>Genome sequence of halotolerant plant growth promoting strain of Halomonas elongata HEK1 isolated from salterns of Rann of Kutch, Gujarat, India.</title>
        <authorList>
            <person name="Gaba S."/>
            <person name="Singh R.N."/>
            <person name="Abrol S."/>
            <person name="Kaushik R."/>
            <person name="Saxena A.K."/>
        </authorList>
    </citation>
    <scope>NUCLEOTIDE SEQUENCE [LARGE SCALE GENOMIC DNA]</scope>
    <source>
        <strain evidence="11 12">HEK1</strain>
    </source>
</reference>
<dbReference type="InterPro" id="IPR006303">
    <property type="entry name" value="FliR"/>
</dbReference>
<comment type="function">
    <text evidence="1 10">Role in flagellar biosynthesis.</text>
</comment>
<dbReference type="AlphaFoldDB" id="A0A1B8NZE8"/>
<dbReference type="GO" id="GO:0009425">
    <property type="term" value="C:bacterial-type flagellum basal body"/>
    <property type="evidence" value="ECO:0007669"/>
    <property type="project" value="UniProtKB-SubCell"/>
</dbReference>
<evidence type="ECO:0000256" key="9">
    <source>
        <dbReference type="NCBIfam" id="TIGR01400"/>
    </source>
</evidence>
<feature type="transmembrane region" description="Helical" evidence="10">
    <location>
        <begin position="67"/>
        <end position="88"/>
    </location>
</feature>
<dbReference type="Proteomes" id="UP000092504">
    <property type="component" value="Unassembled WGS sequence"/>
</dbReference>
<accession>A0A1B8NZE8</accession>